<protein>
    <submittedName>
        <fullName evidence="1">Uncharacterized protein</fullName>
    </submittedName>
</protein>
<sequence>MRRGYSTITPAVVHALTRRTLERTLGWTDHKGSVTVGQLMDVVLLVAATTGPCSPW</sequence>
<evidence type="ECO:0000313" key="1">
    <source>
        <dbReference type="EMBL" id="MBP3960731.1"/>
    </source>
</evidence>
<keyword evidence="2" id="KW-1185">Reference proteome</keyword>
<dbReference type="RefSeq" id="WP_210663057.1">
    <property type="nucleotide sequence ID" value="NZ_JAGKQQ010000002.1"/>
</dbReference>
<accession>A0ABS5C414</accession>
<dbReference type="Proteomes" id="UP000676565">
    <property type="component" value="Unassembled WGS sequence"/>
</dbReference>
<reference evidence="1 2" key="1">
    <citation type="submission" date="2021-04" db="EMBL/GenBank/DDBJ databases">
        <authorList>
            <person name="Ivanova A."/>
        </authorList>
    </citation>
    <scope>NUCLEOTIDE SEQUENCE [LARGE SCALE GENOMIC DNA]</scope>
    <source>
        <strain evidence="1 2">G18</strain>
    </source>
</reference>
<dbReference type="EMBL" id="JAGKQQ010000002">
    <property type="protein sequence ID" value="MBP3960731.1"/>
    <property type="molecule type" value="Genomic_DNA"/>
</dbReference>
<comment type="caution">
    <text evidence="1">The sequence shown here is derived from an EMBL/GenBank/DDBJ whole genome shotgun (WGS) entry which is preliminary data.</text>
</comment>
<name>A0ABS5C414_9BACT</name>
<evidence type="ECO:0000313" key="2">
    <source>
        <dbReference type="Proteomes" id="UP000676565"/>
    </source>
</evidence>
<proteinExistence type="predicted"/>
<organism evidence="1 2">
    <name type="scientific">Gemmata palustris</name>
    <dbReference type="NCBI Taxonomy" id="2822762"/>
    <lineage>
        <taxon>Bacteria</taxon>
        <taxon>Pseudomonadati</taxon>
        <taxon>Planctomycetota</taxon>
        <taxon>Planctomycetia</taxon>
        <taxon>Gemmatales</taxon>
        <taxon>Gemmataceae</taxon>
        <taxon>Gemmata</taxon>
    </lineage>
</organism>
<gene>
    <name evidence="1" type="ORF">J8F10_36380</name>
</gene>